<feature type="transmembrane region" description="Helical" evidence="1">
    <location>
        <begin position="16"/>
        <end position="33"/>
    </location>
</feature>
<gene>
    <name evidence="2" type="ORF">MTP08_08000</name>
</gene>
<evidence type="ECO:0000313" key="3">
    <source>
        <dbReference type="Proteomes" id="UP000831068"/>
    </source>
</evidence>
<dbReference type="RefSeq" id="WP_243575524.1">
    <property type="nucleotide sequence ID" value="NZ_CP094529.1"/>
</dbReference>
<keyword evidence="1" id="KW-0472">Membrane</keyword>
<name>A0ABY4BCY1_9FLAO</name>
<proteinExistence type="predicted"/>
<dbReference type="EMBL" id="CP094529">
    <property type="protein sequence ID" value="UOE37012.1"/>
    <property type="molecule type" value="Genomic_DNA"/>
</dbReference>
<evidence type="ECO:0000313" key="2">
    <source>
        <dbReference type="EMBL" id="UOE37012.1"/>
    </source>
</evidence>
<evidence type="ECO:0000256" key="1">
    <source>
        <dbReference type="SAM" id="Phobius"/>
    </source>
</evidence>
<sequence>MNKIHFDQLNFRNNKAEFFILILCATILIFNFFEFINFENKTWNKLINVIPFLILIFFHSKIFWFKNFVQWNKKGIVIKLNNFWSKSFKFEDINKFDIQNQTLEINKYDGTKNIFQLNNIDTTSIEKLQQILIQNLK</sequence>
<evidence type="ECO:0008006" key="4">
    <source>
        <dbReference type="Google" id="ProtNLM"/>
    </source>
</evidence>
<reference evidence="2 3" key="1">
    <citation type="submission" date="2022-03" db="EMBL/GenBank/DDBJ databases">
        <title>Chryseobacterium sp. isolated from the Andong Sikhe.</title>
        <authorList>
            <person name="Won M."/>
            <person name="Kim S.-J."/>
            <person name="Kwon S.-W."/>
        </authorList>
    </citation>
    <scope>NUCLEOTIDE SEQUENCE [LARGE SCALE GENOMIC DNA]</scope>
    <source>
        <strain evidence="2 3">ADR-1</strain>
    </source>
</reference>
<keyword evidence="1" id="KW-0812">Transmembrane</keyword>
<keyword evidence="3" id="KW-1185">Reference proteome</keyword>
<protein>
    <recommendedName>
        <fullName evidence="4">PH domain-containing protein</fullName>
    </recommendedName>
</protein>
<feature type="transmembrane region" description="Helical" evidence="1">
    <location>
        <begin position="45"/>
        <end position="64"/>
    </location>
</feature>
<organism evidence="2 3">
    <name type="scientific">Chryseobacterium oryzae</name>
    <dbReference type="NCBI Taxonomy" id="2929799"/>
    <lineage>
        <taxon>Bacteria</taxon>
        <taxon>Pseudomonadati</taxon>
        <taxon>Bacteroidota</taxon>
        <taxon>Flavobacteriia</taxon>
        <taxon>Flavobacteriales</taxon>
        <taxon>Weeksellaceae</taxon>
        <taxon>Chryseobacterium group</taxon>
        <taxon>Chryseobacterium</taxon>
    </lineage>
</organism>
<dbReference type="Proteomes" id="UP000831068">
    <property type="component" value="Chromosome"/>
</dbReference>
<accession>A0ABY4BCY1</accession>
<keyword evidence="1" id="KW-1133">Transmembrane helix</keyword>